<dbReference type="Proteomes" id="UP000589626">
    <property type="component" value="Unassembled WGS sequence"/>
</dbReference>
<dbReference type="Pfam" id="PF00582">
    <property type="entry name" value="Usp"/>
    <property type="match status" value="2"/>
</dbReference>
<keyword evidence="4" id="KW-1185">Reference proteome</keyword>
<dbReference type="PRINTS" id="PR01438">
    <property type="entry name" value="UNVRSLSTRESS"/>
</dbReference>
<organism evidence="3 4">
    <name type="scientific">Nocardioides soli</name>
    <dbReference type="NCBI Taxonomy" id="1036020"/>
    <lineage>
        <taxon>Bacteria</taxon>
        <taxon>Bacillati</taxon>
        <taxon>Actinomycetota</taxon>
        <taxon>Actinomycetes</taxon>
        <taxon>Propionibacteriales</taxon>
        <taxon>Nocardioidaceae</taxon>
        <taxon>Nocardioides</taxon>
    </lineage>
</organism>
<comment type="caution">
    <text evidence="3">The sequence shown here is derived from an EMBL/GenBank/DDBJ whole genome shotgun (WGS) entry which is preliminary data.</text>
</comment>
<dbReference type="PANTHER" id="PTHR46268:SF6">
    <property type="entry name" value="UNIVERSAL STRESS PROTEIN UP12"/>
    <property type="match status" value="1"/>
</dbReference>
<dbReference type="Gene3D" id="3.40.50.620">
    <property type="entry name" value="HUPs"/>
    <property type="match status" value="2"/>
</dbReference>
<feature type="domain" description="UspA" evidence="2">
    <location>
        <begin position="155"/>
        <end position="290"/>
    </location>
</feature>
<dbReference type="RefSeq" id="WP_183590275.1">
    <property type="nucleotide sequence ID" value="NZ_JACHWR010000001.1"/>
</dbReference>
<gene>
    <name evidence="3" type="ORF">FHU40_000021</name>
</gene>
<dbReference type="CDD" id="cd00293">
    <property type="entry name" value="USP-like"/>
    <property type="match status" value="1"/>
</dbReference>
<evidence type="ECO:0000313" key="3">
    <source>
        <dbReference type="EMBL" id="MBB3040220.1"/>
    </source>
</evidence>
<dbReference type="PANTHER" id="PTHR46268">
    <property type="entry name" value="STRESS RESPONSE PROTEIN NHAX"/>
    <property type="match status" value="1"/>
</dbReference>
<dbReference type="InterPro" id="IPR014729">
    <property type="entry name" value="Rossmann-like_a/b/a_fold"/>
</dbReference>
<name>A0A7W4Z091_9ACTN</name>
<reference evidence="3 4" key="1">
    <citation type="submission" date="2020-08" db="EMBL/GenBank/DDBJ databases">
        <title>Sequencing the genomes of 1000 actinobacteria strains.</title>
        <authorList>
            <person name="Klenk H.-P."/>
        </authorList>
    </citation>
    <scope>NUCLEOTIDE SEQUENCE [LARGE SCALE GENOMIC DNA]</scope>
    <source>
        <strain evidence="3 4">DSM 105498</strain>
    </source>
</reference>
<dbReference type="SUPFAM" id="SSF52402">
    <property type="entry name" value="Adenine nucleotide alpha hydrolases-like"/>
    <property type="match status" value="2"/>
</dbReference>
<proteinExistence type="inferred from homology"/>
<dbReference type="InterPro" id="IPR006016">
    <property type="entry name" value="UspA"/>
</dbReference>
<dbReference type="InterPro" id="IPR006015">
    <property type="entry name" value="Universal_stress_UspA"/>
</dbReference>
<protein>
    <submittedName>
        <fullName evidence="3">Nucleotide-binding universal stress UspA family protein</fullName>
    </submittedName>
</protein>
<dbReference type="AlphaFoldDB" id="A0A7W4Z091"/>
<dbReference type="EMBL" id="JACHWR010000001">
    <property type="protein sequence ID" value="MBB3040220.1"/>
    <property type="molecule type" value="Genomic_DNA"/>
</dbReference>
<sequence length="311" mass="33162">MSVKTGIQEQQRHVVVGVDGSADNLGALRYAAAEAASLGATLRLVHVVPDQTPISPLLPEAPVDLTRVGEAVLAKAAARVAALAPAVPTERCLRHGTRPAQLTAAGDGAVAIVVGRDDRPLLERLLRGDTATGVAARATVPVIEVPAGWQPDERGRIAVGVKAVGHTAELLADAFALAQRRQAELLIVHAWKLPSEYDDIIESRVDLDEWRREGTAELEALVRDWRTAYPDVRVELRVVHDHAGHALVEAAREADLVMIARRQHGVPAAVHLGATARAVLRTAPCPVRVVAPADVPPIPSLVVERRGELAR</sequence>
<feature type="domain" description="UspA" evidence="2">
    <location>
        <begin position="12"/>
        <end position="145"/>
    </location>
</feature>
<evidence type="ECO:0000259" key="2">
    <source>
        <dbReference type="Pfam" id="PF00582"/>
    </source>
</evidence>
<evidence type="ECO:0000256" key="1">
    <source>
        <dbReference type="ARBA" id="ARBA00008791"/>
    </source>
</evidence>
<accession>A0A7W4Z091</accession>
<comment type="similarity">
    <text evidence="1">Belongs to the universal stress protein A family.</text>
</comment>
<evidence type="ECO:0000313" key="4">
    <source>
        <dbReference type="Proteomes" id="UP000589626"/>
    </source>
</evidence>